<feature type="transmembrane region" description="Helical" evidence="2">
    <location>
        <begin position="195"/>
        <end position="214"/>
    </location>
</feature>
<dbReference type="EMBL" id="JACJVQ010000017">
    <property type="protein sequence ID" value="MBB6636081.1"/>
    <property type="molecule type" value="Genomic_DNA"/>
</dbReference>
<reference evidence="5 6" key="1">
    <citation type="submission" date="2020-08" db="EMBL/GenBank/DDBJ databases">
        <title>Cohnella phylogeny.</title>
        <authorList>
            <person name="Dunlap C."/>
        </authorList>
    </citation>
    <scope>NUCLEOTIDE SEQUENCE [LARGE SCALE GENOMIC DNA]</scope>
    <source>
        <strain evidence="5 6">DSM 25241</strain>
    </source>
</reference>
<sequence length="221" mass="22671">MSRIYSGAFVLFALLLAFAGTASAHVTVLPAETKQGSYEVFTVRVPTEKESATIRVELLFPEGVAISRVQPLAGWSYEFGTDAEGKKTSIVWTADGAGLSDGEFGEFKLQGKVAEDAERLEWSAVQTYADGSAVEWAGGAESETPASVTKVQPGAGEADSHAAAAGHQASSASVGANTASANTASGDGSLLGSPVFYISLAALGAGVIALTLALKRRNQIA</sequence>
<proteinExistence type="predicted"/>
<dbReference type="Proteomes" id="UP000535838">
    <property type="component" value="Unassembled WGS sequence"/>
</dbReference>
<dbReference type="RefSeq" id="WP_185121317.1">
    <property type="nucleotide sequence ID" value="NZ_JACJVQ010000017.1"/>
</dbReference>
<feature type="domain" description="YncI copper-binding" evidence="4">
    <location>
        <begin position="25"/>
        <end position="147"/>
    </location>
</feature>
<evidence type="ECO:0000256" key="1">
    <source>
        <dbReference type="SAM" id="MobiDB-lite"/>
    </source>
</evidence>
<dbReference type="InterPro" id="IPR012533">
    <property type="entry name" value="YcnI-copper_dom"/>
</dbReference>
<gene>
    <name evidence="5" type="ORF">H7B67_18325</name>
</gene>
<feature type="region of interest" description="Disordered" evidence="1">
    <location>
        <begin position="139"/>
        <end position="169"/>
    </location>
</feature>
<feature type="signal peptide" evidence="3">
    <location>
        <begin position="1"/>
        <end position="24"/>
    </location>
</feature>
<keyword evidence="6" id="KW-1185">Reference proteome</keyword>
<keyword evidence="2" id="KW-0812">Transmembrane</keyword>
<dbReference type="Pfam" id="PF07987">
    <property type="entry name" value="DUF1775"/>
    <property type="match status" value="1"/>
</dbReference>
<evidence type="ECO:0000313" key="6">
    <source>
        <dbReference type="Proteomes" id="UP000535838"/>
    </source>
</evidence>
<dbReference type="InterPro" id="IPR038507">
    <property type="entry name" value="YcnI-like_sf"/>
</dbReference>
<keyword evidence="3" id="KW-0732">Signal</keyword>
<protein>
    <submittedName>
        <fullName evidence="5">YcnI family protein</fullName>
    </submittedName>
</protein>
<accession>A0A841T4M7</accession>
<feature type="chain" id="PRO_5032924849" evidence="3">
    <location>
        <begin position="25"/>
        <end position="221"/>
    </location>
</feature>
<evidence type="ECO:0000313" key="5">
    <source>
        <dbReference type="EMBL" id="MBB6636081.1"/>
    </source>
</evidence>
<dbReference type="AlphaFoldDB" id="A0A841T4M7"/>
<evidence type="ECO:0000256" key="3">
    <source>
        <dbReference type="SAM" id="SignalP"/>
    </source>
</evidence>
<evidence type="ECO:0000256" key="2">
    <source>
        <dbReference type="SAM" id="Phobius"/>
    </source>
</evidence>
<comment type="caution">
    <text evidence="5">The sequence shown here is derived from an EMBL/GenBank/DDBJ whole genome shotgun (WGS) entry which is preliminary data.</text>
</comment>
<organism evidence="5 6">
    <name type="scientific">Cohnella thailandensis</name>
    <dbReference type="NCBI Taxonomy" id="557557"/>
    <lineage>
        <taxon>Bacteria</taxon>
        <taxon>Bacillati</taxon>
        <taxon>Bacillota</taxon>
        <taxon>Bacilli</taxon>
        <taxon>Bacillales</taxon>
        <taxon>Paenibacillaceae</taxon>
        <taxon>Cohnella</taxon>
    </lineage>
</organism>
<dbReference type="CDD" id="cd08545">
    <property type="entry name" value="YcnI_like"/>
    <property type="match status" value="1"/>
</dbReference>
<keyword evidence="2" id="KW-0472">Membrane</keyword>
<keyword evidence="2" id="KW-1133">Transmembrane helix</keyword>
<name>A0A841T4M7_9BACL</name>
<feature type="compositionally biased region" description="Low complexity" evidence="1">
    <location>
        <begin position="154"/>
        <end position="169"/>
    </location>
</feature>
<evidence type="ECO:0000259" key="4">
    <source>
        <dbReference type="Pfam" id="PF07987"/>
    </source>
</evidence>
<dbReference type="Gene3D" id="2.60.40.2230">
    <property type="entry name" value="Uncharacterised protein YcnI-like PF07987, DUF1775"/>
    <property type="match status" value="1"/>
</dbReference>